<gene>
    <name evidence="3" type="ORF">GCM10023333_15080</name>
</gene>
<keyword evidence="4" id="KW-1185">Reference proteome</keyword>
<dbReference type="Pfam" id="PF05935">
    <property type="entry name" value="Arylsulfotrans"/>
    <property type="match status" value="1"/>
</dbReference>
<dbReference type="InterPro" id="IPR053143">
    <property type="entry name" value="Arylsulfate_ST"/>
</dbReference>
<name>A0ABP9EL07_9GAMM</name>
<evidence type="ECO:0000313" key="3">
    <source>
        <dbReference type="EMBL" id="GAA4881918.1"/>
    </source>
</evidence>
<dbReference type="EMBL" id="BAABJZ010000022">
    <property type="protein sequence ID" value="GAA4881918.1"/>
    <property type="molecule type" value="Genomic_DNA"/>
</dbReference>
<evidence type="ECO:0000313" key="4">
    <source>
        <dbReference type="Proteomes" id="UP001499988"/>
    </source>
</evidence>
<dbReference type="InterPro" id="IPR010262">
    <property type="entry name" value="Arylsulfotransferase_bact"/>
</dbReference>
<dbReference type="Pfam" id="PF17425">
    <property type="entry name" value="Arylsulfotran_N"/>
    <property type="match status" value="1"/>
</dbReference>
<reference evidence="4" key="1">
    <citation type="journal article" date="2019" name="Int. J. Syst. Evol. Microbiol.">
        <title>The Global Catalogue of Microorganisms (GCM) 10K type strain sequencing project: providing services to taxonomists for standard genome sequencing and annotation.</title>
        <authorList>
            <consortium name="The Broad Institute Genomics Platform"/>
            <consortium name="The Broad Institute Genome Sequencing Center for Infectious Disease"/>
            <person name="Wu L."/>
            <person name="Ma J."/>
        </authorList>
    </citation>
    <scope>NUCLEOTIDE SEQUENCE [LARGE SCALE GENOMIC DNA]</scope>
    <source>
        <strain evidence="4">JCM 18401</strain>
    </source>
</reference>
<organism evidence="3 4">
    <name type="scientific">Ferrimonas pelagia</name>
    <dbReference type="NCBI Taxonomy" id="1177826"/>
    <lineage>
        <taxon>Bacteria</taxon>
        <taxon>Pseudomonadati</taxon>
        <taxon>Pseudomonadota</taxon>
        <taxon>Gammaproteobacteria</taxon>
        <taxon>Alteromonadales</taxon>
        <taxon>Ferrimonadaceae</taxon>
        <taxon>Ferrimonas</taxon>
    </lineage>
</organism>
<dbReference type="PANTHER" id="PTHR35340:SF10">
    <property type="entry name" value="CYTOPLASMIC PROTEIN"/>
    <property type="match status" value="1"/>
</dbReference>
<dbReference type="InterPro" id="IPR038477">
    <property type="entry name" value="ASST_N_sf"/>
</dbReference>
<dbReference type="Gene3D" id="2.60.40.3100">
    <property type="entry name" value="Arylsulphate sulphotransferase monomer, N-terminal domain"/>
    <property type="match status" value="1"/>
</dbReference>
<feature type="chain" id="PRO_5046535219" evidence="1">
    <location>
        <begin position="31"/>
        <end position="585"/>
    </location>
</feature>
<proteinExistence type="predicted"/>
<accession>A0ABP9EL07</accession>
<sequence>MMKHTLLTAAIASALLLGGSITVGISSADAAVVSLARPGQGQLGKIKVNPYGHAPLSAVINLQSKEPKDVVVTVRGKGKDGVPITYPVSRDIQQTHDGIPVFGLYADHSNEVQLNYVLDGKKVEEVYKIQTQPIAGISVDGAVYSMPKVTPKVVKKGFEDRLYWINHILMDNDSMDVMWSKGGALEWNRWPVNFITDTQGEPRWYLDANTIHDDNDVNKRGIVMGVHQVENGDIIFAQGQRYYRMDLLGRMIVERDLPRGYIDFSHAMTELPNGNYLIRAAKKDYVRPDGVVTNTVRDHILEIDQQGRLVEVWDLNKILDPMRDALLLALDAKAVCLNVDDDAEAVSIEPDAPFGDHAGVGTGRNWAHVNSVDYDASDDSIVISPRHQATAIKIGRDKEVKWILGPSEGWKGDLATKLLTPVDNRGKKLNCSPQGKCENTDFDFGYTQHTSWLVPEKGTLVTFDNGDGRYHEQPAFAEAKYSRGVEYKIDEKNMTVKQLWEYGKDRGYEWYSPITSVTDYEADKDTMMMYFASAGLFSSENTKPKLAEVKYGTQDVMVELHVEAPTSKQPSYRAIVIRPDQAFGE</sequence>
<protein>
    <submittedName>
        <fullName evidence="3">Aryl-sulfate sulfotransferase</fullName>
    </submittedName>
</protein>
<feature type="domain" description="Arylsulfotransferase N-terminal" evidence="2">
    <location>
        <begin position="46"/>
        <end position="132"/>
    </location>
</feature>
<feature type="signal peptide" evidence="1">
    <location>
        <begin position="1"/>
        <end position="30"/>
    </location>
</feature>
<evidence type="ECO:0000256" key="1">
    <source>
        <dbReference type="SAM" id="SignalP"/>
    </source>
</evidence>
<dbReference type="RefSeq" id="WP_345334738.1">
    <property type="nucleotide sequence ID" value="NZ_BAABJZ010000022.1"/>
</dbReference>
<dbReference type="Proteomes" id="UP001499988">
    <property type="component" value="Unassembled WGS sequence"/>
</dbReference>
<keyword evidence="1" id="KW-0732">Signal</keyword>
<comment type="caution">
    <text evidence="3">The sequence shown here is derived from an EMBL/GenBank/DDBJ whole genome shotgun (WGS) entry which is preliminary data.</text>
</comment>
<dbReference type="PANTHER" id="PTHR35340">
    <property type="entry name" value="PQQ ENZYME REPEAT PROTEIN-RELATED"/>
    <property type="match status" value="1"/>
</dbReference>
<dbReference type="InterPro" id="IPR035391">
    <property type="entry name" value="Arylsulfotran_N"/>
</dbReference>
<evidence type="ECO:0000259" key="2">
    <source>
        <dbReference type="Pfam" id="PF17425"/>
    </source>
</evidence>